<keyword evidence="3" id="KW-1185">Reference proteome</keyword>
<dbReference type="AlphaFoldDB" id="A0A4V2MMS5"/>
<proteinExistence type="predicted"/>
<protein>
    <submittedName>
        <fullName evidence="2">Uncharacterized protein</fullName>
    </submittedName>
</protein>
<sequence>MENYTISLRIEESERHFEIGEYMHHDGERCRFKVFENKSLVASFDPDKHQILQVCTNPAKLDMEILDLLAEAIEEHHPHGPTRQNSLEHDDAETQ</sequence>
<evidence type="ECO:0000313" key="2">
    <source>
        <dbReference type="EMBL" id="TCD08392.1"/>
    </source>
</evidence>
<organism evidence="2 3">
    <name type="scientific">Pedobacter frigidisoli</name>
    <dbReference type="NCBI Taxonomy" id="2530455"/>
    <lineage>
        <taxon>Bacteria</taxon>
        <taxon>Pseudomonadati</taxon>
        <taxon>Bacteroidota</taxon>
        <taxon>Sphingobacteriia</taxon>
        <taxon>Sphingobacteriales</taxon>
        <taxon>Sphingobacteriaceae</taxon>
        <taxon>Pedobacter</taxon>
    </lineage>
</organism>
<comment type="caution">
    <text evidence="2">The sequence shown here is derived from an EMBL/GenBank/DDBJ whole genome shotgun (WGS) entry which is preliminary data.</text>
</comment>
<name>A0A4V2MMS5_9SPHI</name>
<evidence type="ECO:0000256" key="1">
    <source>
        <dbReference type="SAM" id="MobiDB-lite"/>
    </source>
</evidence>
<reference evidence="2 3" key="1">
    <citation type="submission" date="2019-02" db="EMBL/GenBank/DDBJ databases">
        <title>Pedobacter sp. RP-3-11 sp. nov., isolated from Arctic soil.</title>
        <authorList>
            <person name="Dahal R.H."/>
        </authorList>
    </citation>
    <scope>NUCLEOTIDE SEQUENCE [LARGE SCALE GENOMIC DNA]</scope>
    <source>
        <strain evidence="2 3">RP-3-11</strain>
    </source>
</reference>
<feature type="region of interest" description="Disordered" evidence="1">
    <location>
        <begin position="72"/>
        <end position="95"/>
    </location>
</feature>
<gene>
    <name evidence="2" type="ORF">EZ449_12790</name>
</gene>
<dbReference type="EMBL" id="SJSN01000009">
    <property type="protein sequence ID" value="TCD08392.1"/>
    <property type="molecule type" value="Genomic_DNA"/>
</dbReference>
<evidence type="ECO:0000313" key="3">
    <source>
        <dbReference type="Proteomes" id="UP000291485"/>
    </source>
</evidence>
<dbReference type="OrthoDB" id="769901at2"/>
<dbReference type="Proteomes" id="UP000291485">
    <property type="component" value="Unassembled WGS sequence"/>
</dbReference>
<accession>A0A4V2MMS5</accession>